<dbReference type="EMBL" id="FQUS01000008">
    <property type="protein sequence ID" value="SHF38806.1"/>
    <property type="molecule type" value="Genomic_DNA"/>
</dbReference>
<gene>
    <name evidence="1" type="ORF">SAMN05443144_10831</name>
</gene>
<dbReference type="Proteomes" id="UP000184041">
    <property type="component" value="Unassembled WGS sequence"/>
</dbReference>
<reference evidence="1 2" key="1">
    <citation type="submission" date="2016-11" db="EMBL/GenBank/DDBJ databases">
        <authorList>
            <person name="Jaros S."/>
            <person name="Januszkiewicz K."/>
            <person name="Wedrychowicz H."/>
        </authorList>
    </citation>
    <scope>NUCLEOTIDE SEQUENCE [LARGE SCALE GENOMIC DNA]</scope>
    <source>
        <strain evidence="1 2">DSM 21986</strain>
    </source>
</reference>
<keyword evidence="2" id="KW-1185">Reference proteome</keyword>
<dbReference type="STRING" id="1194090.SAMN05443144_10831"/>
<name>A0A1M5B8S4_9BACT</name>
<dbReference type="AlphaFoldDB" id="A0A1M5B8S4"/>
<evidence type="ECO:0000313" key="2">
    <source>
        <dbReference type="Proteomes" id="UP000184041"/>
    </source>
</evidence>
<evidence type="ECO:0000313" key="1">
    <source>
        <dbReference type="EMBL" id="SHF38806.1"/>
    </source>
</evidence>
<proteinExistence type="predicted"/>
<organism evidence="1 2">
    <name type="scientific">Fodinibius roseus</name>
    <dbReference type="NCBI Taxonomy" id="1194090"/>
    <lineage>
        <taxon>Bacteria</taxon>
        <taxon>Pseudomonadati</taxon>
        <taxon>Balneolota</taxon>
        <taxon>Balneolia</taxon>
        <taxon>Balneolales</taxon>
        <taxon>Balneolaceae</taxon>
        <taxon>Fodinibius</taxon>
    </lineage>
</organism>
<accession>A0A1M5B8S4</accession>
<protein>
    <submittedName>
        <fullName evidence="1">Uncharacterized protein</fullName>
    </submittedName>
</protein>
<sequence>MVQWNEQTIPNLDDKNIEVYPGISIYMPSWPHRDPPDGGDMHLASEGLDFASRAREAIGKRTWIAEFSIFADNRTDPDTGWKATALREPSVIPEFFEHYRTMRKSGNIAGVTWYNATFSFAGGPIDGRWDASQTHPEVRQWWISETTEENGYILR</sequence>